<evidence type="ECO:0000313" key="2">
    <source>
        <dbReference type="Proteomes" id="UP000007097"/>
    </source>
</evidence>
<dbReference type="HOGENOM" id="CLU_2824610_0_0_6"/>
<dbReference type="EMBL" id="CU928163">
    <property type="protein sequence ID" value="CAR14125.1"/>
    <property type="molecule type" value="Genomic_DNA"/>
</dbReference>
<evidence type="ECO:0000313" key="1">
    <source>
        <dbReference type="EMBL" id="CAR14125.1"/>
    </source>
</evidence>
<organism evidence="1 2">
    <name type="scientific">Escherichia coli O17:K52:H18 (strain UMN026 / ExPEC)</name>
    <dbReference type="NCBI Taxonomy" id="585056"/>
    <lineage>
        <taxon>Bacteria</taxon>
        <taxon>Pseudomonadati</taxon>
        <taxon>Pseudomonadota</taxon>
        <taxon>Gammaproteobacteria</taxon>
        <taxon>Enterobacterales</taxon>
        <taxon>Enterobacteriaceae</taxon>
        <taxon>Escherichia</taxon>
    </lineage>
</organism>
<dbReference type="Proteomes" id="UP000007097">
    <property type="component" value="Chromosome"/>
</dbReference>
<reference evidence="2" key="1">
    <citation type="journal article" date="2009" name="PLoS Genet.">
        <title>Organised genome dynamics in the Escherichia coli species results in highly diverse adaptive paths.</title>
        <authorList>
            <person name="Touchon M."/>
            <person name="Hoede C."/>
            <person name="Tenaillon O."/>
            <person name="Barbe V."/>
            <person name="Baeriswyl S."/>
            <person name="Bidet P."/>
            <person name="Bingen E."/>
            <person name="Bonacorsi S."/>
            <person name="Bouchier C."/>
            <person name="Bouvet O."/>
            <person name="Calteau A."/>
            <person name="Chiapello H."/>
            <person name="Clermont O."/>
            <person name="Cruveiller S."/>
            <person name="Danchin A."/>
            <person name="Diard M."/>
            <person name="Dossat C."/>
            <person name="Karoui M.E."/>
            <person name="Frapy E."/>
            <person name="Garry L."/>
            <person name="Ghigo J.M."/>
            <person name="Gilles A.M."/>
            <person name="Johnson J."/>
            <person name="Le Bouguenec C."/>
            <person name="Lescat M."/>
            <person name="Mangenot S."/>
            <person name="Martinez-Jehanne V."/>
            <person name="Matic I."/>
            <person name="Nassif X."/>
            <person name="Oztas S."/>
            <person name="Petit M.A."/>
            <person name="Pichon C."/>
            <person name="Rouy Z."/>
            <person name="Ruf C.S."/>
            <person name="Schneider D."/>
            <person name="Tourret J."/>
            <person name="Vacherie B."/>
            <person name="Vallenet D."/>
            <person name="Medigue C."/>
            <person name="Rocha E.P.C."/>
            <person name="Denamur E."/>
        </authorList>
    </citation>
    <scope>NUCLEOTIDE SEQUENCE [LARGE SCALE GENOMIC DNA]</scope>
    <source>
        <strain evidence="2">UMN026 / ExPEC</strain>
    </source>
</reference>
<dbReference type="KEGG" id="eum:ECUMN_2954"/>
<dbReference type="STRING" id="585056.ECUMN_2954"/>
<gene>
    <name evidence="1" type="ordered locus">ECUMN_2954</name>
</gene>
<name>B7N6L4_ECOLU</name>
<accession>B7N6L4</accession>
<protein>
    <submittedName>
        <fullName evidence="1">Uncharacterized protein</fullName>
    </submittedName>
</protein>
<sequence length="71" mass="8268">MHVIPLDHYLIKDKSEIKNEIITIVEKACQELDSNILDYLEHGISINLLIFPTNNKDELSGLMQRLINNYE</sequence>
<proteinExistence type="predicted"/>
<dbReference type="AlphaFoldDB" id="B7N6L4"/>